<dbReference type="Proteomes" id="UP000219688">
    <property type="component" value="Unassembled WGS sequence"/>
</dbReference>
<feature type="region of interest" description="Disordered" evidence="1">
    <location>
        <begin position="1"/>
        <end position="36"/>
    </location>
</feature>
<dbReference type="InterPro" id="IPR043777">
    <property type="entry name" value="DUF5719"/>
</dbReference>
<evidence type="ECO:0008006" key="4">
    <source>
        <dbReference type="Google" id="ProtNLM"/>
    </source>
</evidence>
<dbReference type="RefSeq" id="WP_097186761.1">
    <property type="nucleotide sequence ID" value="NZ_OBQK01000001.1"/>
</dbReference>
<proteinExistence type="predicted"/>
<reference evidence="3" key="1">
    <citation type="submission" date="2017-08" db="EMBL/GenBank/DDBJ databases">
        <authorList>
            <person name="Varghese N."/>
            <person name="Submissions S."/>
        </authorList>
    </citation>
    <scope>NUCLEOTIDE SEQUENCE [LARGE SCALE GENOMIC DNA]</scope>
    <source>
        <strain evidence="3">USBA17B2</strain>
    </source>
</reference>
<evidence type="ECO:0000313" key="2">
    <source>
        <dbReference type="EMBL" id="SOC52485.1"/>
    </source>
</evidence>
<protein>
    <recommendedName>
        <fullName evidence="4">Secreted protein</fullName>
    </recommendedName>
</protein>
<name>A0A285VEE7_9MICO</name>
<feature type="region of interest" description="Disordered" evidence="1">
    <location>
        <begin position="453"/>
        <end position="493"/>
    </location>
</feature>
<organism evidence="2 3">
    <name type="scientific">Ornithinimicrobium cerasi</name>
    <dbReference type="NCBI Taxonomy" id="2248773"/>
    <lineage>
        <taxon>Bacteria</taxon>
        <taxon>Bacillati</taxon>
        <taxon>Actinomycetota</taxon>
        <taxon>Actinomycetes</taxon>
        <taxon>Micrococcales</taxon>
        <taxon>Ornithinimicrobiaceae</taxon>
        <taxon>Ornithinimicrobium</taxon>
    </lineage>
</organism>
<dbReference type="AlphaFoldDB" id="A0A285VEE7"/>
<accession>A0A285VEE7</accession>
<evidence type="ECO:0000313" key="3">
    <source>
        <dbReference type="Proteomes" id="UP000219688"/>
    </source>
</evidence>
<sequence length="617" mass="59856">MSTDPNPAPTDGNDGRTSPTVVAGGDGDGGTSPSPRRLGEARWWRLGAVSAVVVALLWGAGAWDGGLRLDGGDTVDESAVTSVTPTPASSGLVEAATLGCPGPELLGVEGDRGAPAQVVQVAAAVAPDRLGEPRTGDADADADGEGGATARLSTTAGSGEEADLLADGPAEITLEEAAGALVDATAGAAPALVGGQLGLSGDPGSRGLSLTACTAPAETVWLVGGGDTPGRTEQLVLTNPGDDAVTVEVDVWGADGPAVTTGASVVVPGRGRSVHLLDALTAQVGSPVVRVSSSGGPVVAHLGEHHRDGTTELGAEVVGPSVAPGTDLVVPAVAVGAPTTGGATSLTLRIAAPGEDAAVVDVTALTQDGEARLASRVTRVAAGHSIDVELDDLPEGVLALRLRSDTAVTAGARLTVAPSGEEPLQDGAAVTTGPDGAAVTTGADGAAVTAGPDGAAVTAGPDGAAVTAGPDDAALTAGPDGDDPPLTRPAGETAWVGATAPSPAPMGIALPARDGIPGSRATLAVSVVDATAVTVHLLDERGRVQREELGRLPNDTTVALPVPSGVRAVWVTSGGPAGVVASVVLEGEDRGGPYLAAATLPAVPWGGSSTEVTVLAP</sequence>
<feature type="region of interest" description="Disordered" evidence="1">
    <location>
        <begin position="128"/>
        <end position="158"/>
    </location>
</feature>
<gene>
    <name evidence="2" type="ORF">SAMN05421879_101601</name>
</gene>
<keyword evidence="3" id="KW-1185">Reference proteome</keyword>
<dbReference type="Pfam" id="PF18986">
    <property type="entry name" value="DUF5719"/>
    <property type="match status" value="1"/>
</dbReference>
<feature type="compositionally biased region" description="Low complexity" evidence="1">
    <location>
        <begin position="453"/>
        <end position="474"/>
    </location>
</feature>
<evidence type="ECO:0000256" key="1">
    <source>
        <dbReference type="SAM" id="MobiDB-lite"/>
    </source>
</evidence>
<dbReference type="EMBL" id="OBQK01000001">
    <property type="protein sequence ID" value="SOC52485.1"/>
    <property type="molecule type" value="Genomic_DNA"/>
</dbReference>